<dbReference type="Gene3D" id="1.20.200.10">
    <property type="entry name" value="Fumarase/aspartase (Central domain)"/>
    <property type="match status" value="1"/>
</dbReference>
<comment type="similarity">
    <text evidence="2">Belongs to the class-II fumarase/aspartase family.</text>
</comment>
<dbReference type="InterPro" id="IPR000362">
    <property type="entry name" value="Fumarate_lyase_fam"/>
</dbReference>
<dbReference type="NCBIfam" id="TIGR02426">
    <property type="entry name" value="protocat_pcaB"/>
    <property type="match status" value="1"/>
</dbReference>
<comment type="caution">
    <text evidence="5">The sequence shown here is derived from an EMBL/GenBank/DDBJ whole genome shotgun (WGS) entry which is preliminary data.</text>
</comment>
<protein>
    <submittedName>
        <fullName evidence="5">3-carboxy-cis,cis-muconate cycloisomerase</fullName>
    </submittedName>
</protein>
<evidence type="ECO:0000256" key="1">
    <source>
        <dbReference type="ARBA" id="ARBA00023239"/>
    </source>
</evidence>
<dbReference type="CDD" id="cd01597">
    <property type="entry name" value="pCLME"/>
    <property type="match status" value="1"/>
</dbReference>
<dbReference type="InterPro" id="IPR019468">
    <property type="entry name" value="AdenyloSucc_lyase_C"/>
</dbReference>
<evidence type="ECO:0000256" key="2">
    <source>
        <dbReference type="ARBA" id="ARBA00034772"/>
    </source>
</evidence>
<evidence type="ECO:0000313" key="5">
    <source>
        <dbReference type="EMBL" id="GIH19129.1"/>
    </source>
</evidence>
<dbReference type="Gene3D" id="1.10.40.30">
    <property type="entry name" value="Fumarase/aspartase (C-terminal domain)"/>
    <property type="match status" value="1"/>
</dbReference>
<name>A0A8J3QXR2_9ACTN</name>
<dbReference type="Pfam" id="PF00206">
    <property type="entry name" value="Lyase_1"/>
    <property type="match status" value="1"/>
</dbReference>
<evidence type="ECO:0000313" key="6">
    <source>
        <dbReference type="Proteomes" id="UP000642748"/>
    </source>
</evidence>
<accession>A0A8J3QXR2</accession>
<keyword evidence="6" id="KW-1185">Reference proteome</keyword>
<dbReference type="GO" id="GO:0019619">
    <property type="term" value="P:3,4-dihydroxybenzoate catabolic process"/>
    <property type="evidence" value="ECO:0007669"/>
    <property type="project" value="InterPro"/>
</dbReference>
<reference evidence="5" key="1">
    <citation type="submission" date="2021-01" db="EMBL/GenBank/DDBJ databases">
        <title>Whole genome shotgun sequence of Rugosimonospora africana NBRC 104875.</title>
        <authorList>
            <person name="Komaki H."/>
            <person name="Tamura T."/>
        </authorList>
    </citation>
    <scope>NUCLEOTIDE SEQUENCE</scope>
    <source>
        <strain evidence="5">NBRC 104875</strain>
    </source>
</reference>
<organism evidence="5 6">
    <name type="scientific">Rugosimonospora africana</name>
    <dbReference type="NCBI Taxonomy" id="556532"/>
    <lineage>
        <taxon>Bacteria</taxon>
        <taxon>Bacillati</taxon>
        <taxon>Actinomycetota</taxon>
        <taxon>Actinomycetes</taxon>
        <taxon>Micromonosporales</taxon>
        <taxon>Micromonosporaceae</taxon>
        <taxon>Rugosimonospora</taxon>
    </lineage>
</organism>
<dbReference type="InterPro" id="IPR008948">
    <property type="entry name" value="L-Aspartase-like"/>
</dbReference>
<sequence length="491" mass="50844">MRPSSSTSDNAETPDGDGDAETRDGDAETPGGGGDAEAPGGDLFDSLFGTPAVERELDGRAWLAAMLDFERALARAQCRAGLVPEAAAHAIDEATRTVRPDPVDIGRRARASGTPVVPLLAELGRALPVEATSYLHLGATSQDVVDTAAVLVANRCLAPILADLRDVAAHCARLAAQHRDTLMAGRTLSQHALPITFGLTCAGWLVAVDEGIAALARVREHSLAVQYGGAAGTLAALGDRGVPVLRLLADELGLVEPILPWHTDRTRIAELAGALGTVSGTLATIALDLTLLAQTEVSEVAEATGGASSAMPHKQNPVRSVLVTAATKQVPGLVATLLATMAQEHQRATGAWHAQWQPLADLLRLVGAAAAGTADVLAGLRVDATRMRHNLEATRGLPMGENVAAKLAPALGRDAAHELVARVCRDAVAGDRSLRDALHDDPGVRSHLSPEQIDEAVEPATYLGCSSAFIDRALAAHSAVRGTGTDRGGET</sequence>
<dbReference type="InterPro" id="IPR022761">
    <property type="entry name" value="Fumarate_lyase_N"/>
</dbReference>
<dbReference type="Proteomes" id="UP000642748">
    <property type="component" value="Unassembled WGS sequence"/>
</dbReference>
<dbReference type="EMBL" id="BONZ01000076">
    <property type="protein sequence ID" value="GIH19129.1"/>
    <property type="molecule type" value="Genomic_DNA"/>
</dbReference>
<dbReference type="RefSeq" id="WP_203922592.1">
    <property type="nucleotide sequence ID" value="NZ_BONZ01000076.1"/>
</dbReference>
<dbReference type="GO" id="GO:0016829">
    <property type="term" value="F:lyase activity"/>
    <property type="evidence" value="ECO:0007669"/>
    <property type="project" value="UniProtKB-KW"/>
</dbReference>
<dbReference type="SUPFAM" id="SSF48557">
    <property type="entry name" value="L-aspartase-like"/>
    <property type="match status" value="1"/>
</dbReference>
<gene>
    <name evidence="5" type="primary">pcaB</name>
    <name evidence="5" type="ORF">Raf01_73010</name>
</gene>
<dbReference type="SMART" id="SM00998">
    <property type="entry name" value="ADSL_C"/>
    <property type="match status" value="1"/>
</dbReference>
<dbReference type="AlphaFoldDB" id="A0A8J3QXR2"/>
<dbReference type="Pfam" id="PF10397">
    <property type="entry name" value="ADSL_C"/>
    <property type="match status" value="1"/>
</dbReference>
<dbReference type="PRINTS" id="PR00149">
    <property type="entry name" value="FUMRATELYASE"/>
</dbReference>
<keyword evidence="1" id="KW-0456">Lyase</keyword>
<evidence type="ECO:0000259" key="4">
    <source>
        <dbReference type="SMART" id="SM00998"/>
    </source>
</evidence>
<dbReference type="PANTHER" id="PTHR43172">
    <property type="entry name" value="ADENYLOSUCCINATE LYASE"/>
    <property type="match status" value="1"/>
</dbReference>
<feature type="domain" description="Adenylosuccinate lyase C-terminal" evidence="4">
    <location>
        <begin position="395"/>
        <end position="474"/>
    </location>
</feature>
<feature type="compositionally biased region" description="Polar residues" evidence="3">
    <location>
        <begin position="1"/>
        <end position="11"/>
    </location>
</feature>
<proteinExistence type="inferred from homology"/>
<evidence type="ECO:0000256" key="3">
    <source>
        <dbReference type="SAM" id="MobiDB-lite"/>
    </source>
</evidence>
<dbReference type="InterPro" id="IPR012789">
    <property type="entry name" value="Protocat_PcaB-like"/>
</dbReference>
<feature type="region of interest" description="Disordered" evidence="3">
    <location>
        <begin position="1"/>
        <end position="44"/>
    </location>
</feature>
<dbReference type="PANTHER" id="PTHR43172:SF2">
    <property type="entry name" value="ADENYLOSUCCINATE LYASE C-TERMINAL DOMAIN-CONTAINING PROTEIN"/>
    <property type="match status" value="1"/>
</dbReference>